<evidence type="ECO:0000313" key="1">
    <source>
        <dbReference type="EMBL" id="KAL3794280.1"/>
    </source>
</evidence>
<dbReference type="AlphaFoldDB" id="A0ABD3Q803"/>
<reference evidence="1 2" key="1">
    <citation type="journal article" date="2020" name="G3 (Bethesda)">
        <title>Improved Reference Genome for Cyclotella cryptica CCMP332, a Model for Cell Wall Morphogenesis, Salinity Adaptation, and Lipid Production in Diatoms (Bacillariophyta).</title>
        <authorList>
            <person name="Roberts W.R."/>
            <person name="Downey K.M."/>
            <person name="Ruck E.C."/>
            <person name="Traller J.C."/>
            <person name="Alverson A.J."/>
        </authorList>
    </citation>
    <scope>NUCLEOTIDE SEQUENCE [LARGE SCALE GENOMIC DNA]</scope>
    <source>
        <strain evidence="1 2">CCMP332</strain>
    </source>
</reference>
<gene>
    <name evidence="1" type="ORF">HJC23_012405</name>
</gene>
<dbReference type="EMBL" id="JABMIG020000082">
    <property type="protein sequence ID" value="KAL3794280.1"/>
    <property type="molecule type" value="Genomic_DNA"/>
</dbReference>
<protein>
    <submittedName>
        <fullName evidence="1">Uncharacterized protein</fullName>
    </submittedName>
</protein>
<organism evidence="1 2">
    <name type="scientific">Cyclotella cryptica</name>
    <dbReference type="NCBI Taxonomy" id="29204"/>
    <lineage>
        <taxon>Eukaryota</taxon>
        <taxon>Sar</taxon>
        <taxon>Stramenopiles</taxon>
        <taxon>Ochrophyta</taxon>
        <taxon>Bacillariophyta</taxon>
        <taxon>Coscinodiscophyceae</taxon>
        <taxon>Thalassiosirophycidae</taxon>
        <taxon>Stephanodiscales</taxon>
        <taxon>Stephanodiscaceae</taxon>
        <taxon>Cyclotella</taxon>
    </lineage>
</organism>
<name>A0ABD3Q803_9STRA</name>
<accession>A0ABD3Q803</accession>
<sequence length="139" mass="15886">MQPKVKSKEGQFIALLQLHDWYEKISNIEKRPFISAADCRIVVEITDRFDLTMVQTARSRRSGHKSHTSLIQVVKQRIKYIDTNLLAVSALCSEFISIGLIKTDFLFCRFASSLWNLHLINSSNDDSSLRVLSSSSYFA</sequence>
<evidence type="ECO:0000313" key="2">
    <source>
        <dbReference type="Proteomes" id="UP001516023"/>
    </source>
</evidence>
<proteinExistence type="predicted"/>
<dbReference type="Proteomes" id="UP001516023">
    <property type="component" value="Unassembled WGS sequence"/>
</dbReference>
<comment type="caution">
    <text evidence="1">The sequence shown here is derived from an EMBL/GenBank/DDBJ whole genome shotgun (WGS) entry which is preliminary data.</text>
</comment>
<keyword evidence="2" id="KW-1185">Reference proteome</keyword>